<dbReference type="InterPro" id="IPR050464">
    <property type="entry name" value="Zeta_carotene_desat/Oxidored"/>
</dbReference>
<dbReference type="NCBIfam" id="TIGR03467">
    <property type="entry name" value="HpnE"/>
    <property type="match status" value="1"/>
</dbReference>
<organism evidence="2 3">
    <name type="scientific">Caballeronia mineralivorans PML1(12)</name>
    <dbReference type="NCBI Taxonomy" id="908627"/>
    <lineage>
        <taxon>Bacteria</taxon>
        <taxon>Pseudomonadati</taxon>
        <taxon>Pseudomonadota</taxon>
        <taxon>Betaproteobacteria</taxon>
        <taxon>Burkholderiales</taxon>
        <taxon>Burkholderiaceae</taxon>
        <taxon>Caballeronia</taxon>
    </lineage>
</organism>
<dbReference type="SUPFAM" id="SSF51905">
    <property type="entry name" value="FAD/NAD(P)-binding domain"/>
    <property type="match status" value="1"/>
</dbReference>
<evidence type="ECO:0000259" key="1">
    <source>
        <dbReference type="Pfam" id="PF01593"/>
    </source>
</evidence>
<dbReference type="EMBL" id="AEJF01000091">
    <property type="protein sequence ID" value="KLU25512.1"/>
    <property type="molecule type" value="Genomic_DNA"/>
</dbReference>
<dbReference type="Pfam" id="PF01593">
    <property type="entry name" value="Amino_oxidase"/>
    <property type="match status" value="1"/>
</dbReference>
<dbReference type="Gene3D" id="3.90.660.20">
    <property type="entry name" value="Protoporphyrinogen oxidase, mitochondrial, domain 2"/>
    <property type="match status" value="1"/>
</dbReference>
<accession>A0A0J1CY83</accession>
<protein>
    <recommendedName>
        <fullName evidence="1">Amine oxidase domain-containing protein</fullName>
    </recommendedName>
</protein>
<evidence type="ECO:0000313" key="3">
    <source>
        <dbReference type="Proteomes" id="UP000035963"/>
    </source>
</evidence>
<dbReference type="GO" id="GO:0016491">
    <property type="term" value="F:oxidoreductase activity"/>
    <property type="evidence" value="ECO:0007669"/>
    <property type="project" value="InterPro"/>
</dbReference>
<dbReference type="InterPro" id="IPR002937">
    <property type="entry name" value="Amino_oxidase"/>
</dbReference>
<dbReference type="InterPro" id="IPR036188">
    <property type="entry name" value="FAD/NAD-bd_sf"/>
</dbReference>
<sequence>MARLVHVIGAGLSGLAAAVQLQRRGARVVLHEAAPHAGGRCRSYFDIKLNATIDNGNHLVLSGNHATLSYAKAIGAADELVGPTQPEFPFMDLRSGARWTVKLSPGRVPGWIFDSAARVPGTMPADYLSLAPLLFAKPGRTMQQTMRTNGRLWDALINPLFLAVLNVDPREGSAVLAGNVLKETLLAGGQACRPLVARNGLGHVFVDPALRLLQYGGVEIKLGSRVREIGFTGTDSKTRVTSLDFEDGRVDVGPNDGVVLAVPPNAAQQLVPGISAPNEFRAIVNAHFAIDPPLAFNPMTGLLNGTAEWLFAFDGRLSVTISGADRLLDTPRETLAQTIWQEVAKAARLPVERMPTWQIVTEKRATFAAVPSQENLRPATRTRWSNLMLAGDWIANGLPATIEGSIRSGQKAADLLMNPSMNSSVQR</sequence>
<evidence type="ECO:0000313" key="2">
    <source>
        <dbReference type="EMBL" id="KLU25512.1"/>
    </source>
</evidence>
<dbReference type="Gene3D" id="3.50.50.60">
    <property type="entry name" value="FAD/NAD(P)-binding domain"/>
    <property type="match status" value="1"/>
</dbReference>
<comment type="caution">
    <text evidence="2">The sequence shown here is derived from an EMBL/GenBank/DDBJ whole genome shotgun (WGS) entry which is preliminary data.</text>
</comment>
<dbReference type="AlphaFoldDB" id="A0A0J1CY83"/>
<dbReference type="OrthoDB" id="7849608at2"/>
<name>A0A0J1CY83_9BURK</name>
<keyword evidence="3" id="KW-1185">Reference proteome</keyword>
<feature type="domain" description="Amine oxidase" evidence="1">
    <location>
        <begin position="12"/>
        <end position="416"/>
    </location>
</feature>
<dbReference type="PANTHER" id="PTHR42923">
    <property type="entry name" value="PROTOPORPHYRINOGEN OXIDASE"/>
    <property type="match status" value="1"/>
</dbReference>
<dbReference type="Proteomes" id="UP000035963">
    <property type="component" value="Unassembled WGS sequence"/>
</dbReference>
<reference evidence="2 3" key="1">
    <citation type="journal article" date="2015" name="Genome Announc.">
        <title>Draft Genome Sequence of Burkholderia sp. Strain PML1(12), an Ectomycorrhizosphere-Inhabiting Bacterium with Effective Mineral-Weathering Ability.</title>
        <authorList>
            <person name="Uroz S."/>
            <person name="Oger P."/>
        </authorList>
    </citation>
    <scope>NUCLEOTIDE SEQUENCE [LARGE SCALE GENOMIC DNA]</scope>
    <source>
        <strain evidence="3">PML1(12)</strain>
    </source>
</reference>
<dbReference type="PANTHER" id="PTHR42923:SF47">
    <property type="entry name" value="BLR3003 PROTEIN"/>
    <property type="match status" value="1"/>
</dbReference>
<dbReference type="RefSeq" id="WP_047847327.1">
    <property type="nucleotide sequence ID" value="NZ_AEJF01000091.1"/>
</dbReference>
<dbReference type="InterPro" id="IPR017830">
    <property type="entry name" value="SQase_HpnE"/>
</dbReference>
<gene>
    <name evidence="2" type="ORF">EOS_14390</name>
</gene>
<dbReference type="Gene3D" id="1.10.3110.10">
    <property type="entry name" value="protoporphyrinogen ix oxidase, domain 3"/>
    <property type="match status" value="1"/>
</dbReference>
<proteinExistence type="predicted"/>
<dbReference type="PATRIC" id="fig|908627.4.peg.3206"/>